<feature type="binding site" evidence="9">
    <location>
        <position position="42"/>
    </location>
    <ligand>
        <name>ATP</name>
        <dbReference type="ChEBI" id="CHEBI:30616"/>
    </ligand>
</feature>
<evidence type="ECO:0000256" key="8">
    <source>
        <dbReference type="ARBA" id="ARBA00048367"/>
    </source>
</evidence>
<keyword evidence="4 9" id="KW-0547">Nucleotide-binding</keyword>
<sequence length="233" mass="25336">MALDAKSEPNRSYAYITAIGEGTYGAVWRCKQLDTGRFVAVKCFKAAHTEPLIKNLALREVRMLRSLDHPAIVPLLDAFRSASGRVYLVTHRDIKPANVLLDVSGGVKLCDLGYARSFSCGVRGSEAMSPYVVTRWYRSPEVLAGCEYGPAADIWALGCTLAELATGAPLFPGISSADQLWRIMRCVGSLPAGQLARVAADPRLGKVLRAPLHGRSLWQRLSGVDPGLLQRLE</sequence>
<evidence type="ECO:0000256" key="5">
    <source>
        <dbReference type="ARBA" id="ARBA00022777"/>
    </source>
</evidence>
<dbReference type="InterPro" id="IPR008271">
    <property type="entry name" value="Ser/Thr_kinase_AS"/>
</dbReference>
<dbReference type="InterPro" id="IPR017441">
    <property type="entry name" value="Protein_kinase_ATP_BS"/>
</dbReference>
<evidence type="ECO:0000313" key="12">
    <source>
        <dbReference type="EMBL" id="KXZ52364.1"/>
    </source>
</evidence>
<evidence type="ECO:0000256" key="2">
    <source>
        <dbReference type="ARBA" id="ARBA00022527"/>
    </source>
</evidence>
<accession>A0A150GRE2</accession>
<feature type="domain" description="Protein kinase" evidence="11">
    <location>
        <begin position="1"/>
        <end position="233"/>
    </location>
</feature>
<gene>
    <name evidence="12" type="ORF">GPECTOR_10g998</name>
</gene>
<dbReference type="OrthoDB" id="548217at2759"/>
<dbReference type="Gene3D" id="1.10.510.10">
    <property type="entry name" value="Transferase(Phosphotransferase) domain 1"/>
    <property type="match status" value="1"/>
</dbReference>
<evidence type="ECO:0000313" key="13">
    <source>
        <dbReference type="Proteomes" id="UP000075714"/>
    </source>
</evidence>
<dbReference type="EMBL" id="LSYV01000011">
    <property type="protein sequence ID" value="KXZ52364.1"/>
    <property type="molecule type" value="Genomic_DNA"/>
</dbReference>
<dbReference type="InterPro" id="IPR050117">
    <property type="entry name" value="MAPK"/>
</dbReference>
<keyword evidence="2 10" id="KW-0723">Serine/threonine-protein kinase</keyword>
<dbReference type="Pfam" id="PF00069">
    <property type="entry name" value="Pkinase"/>
    <property type="match status" value="1"/>
</dbReference>
<dbReference type="PROSITE" id="PS00108">
    <property type="entry name" value="PROTEIN_KINASE_ST"/>
    <property type="match status" value="1"/>
</dbReference>
<evidence type="ECO:0000256" key="3">
    <source>
        <dbReference type="ARBA" id="ARBA00022679"/>
    </source>
</evidence>
<keyword evidence="3" id="KW-0808">Transferase</keyword>
<dbReference type="SMART" id="SM00220">
    <property type="entry name" value="S_TKc"/>
    <property type="match status" value="1"/>
</dbReference>
<dbReference type="PROSITE" id="PS00107">
    <property type="entry name" value="PROTEIN_KINASE_ATP"/>
    <property type="match status" value="1"/>
</dbReference>
<comment type="catalytic activity">
    <reaction evidence="7">
        <text>L-threonyl-[protein] + ATP = O-phospho-L-threonyl-[protein] + ADP + H(+)</text>
        <dbReference type="Rhea" id="RHEA:46608"/>
        <dbReference type="Rhea" id="RHEA-COMP:11060"/>
        <dbReference type="Rhea" id="RHEA-COMP:11605"/>
        <dbReference type="ChEBI" id="CHEBI:15378"/>
        <dbReference type="ChEBI" id="CHEBI:30013"/>
        <dbReference type="ChEBI" id="CHEBI:30616"/>
        <dbReference type="ChEBI" id="CHEBI:61977"/>
        <dbReference type="ChEBI" id="CHEBI:456216"/>
        <dbReference type="EC" id="2.7.11.22"/>
    </reaction>
</comment>
<dbReference type="Proteomes" id="UP000075714">
    <property type="component" value="Unassembled WGS sequence"/>
</dbReference>
<evidence type="ECO:0000256" key="1">
    <source>
        <dbReference type="ARBA" id="ARBA00012425"/>
    </source>
</evidence>
<dbReference type="InterPro" id="IPR011009">
    <property type="entry name" value="Kinase-like_dom_sf"/>
</dbReference>
<dbReference type="GO" id="GO:0005524">
    <property type="term" value="F:ATP binding"/>
    <property type="evidence" value="ECO:0007669"/>
    <property type="project" value="UniProtKB-UniRule"/>
</dbReference>
<comment type="caution">
    <text evidence="12">The sequence shown here is derived from an EMBL/GenBank/DDBJ whole genome shotgun (WGS) entry which is preliminary data.</text>
</comment>
<protein>
    <recommendedName>
        <fullName evidence="1">cyclin-dependent kinase</fullName>
        <ecNumber evidence="1">2.7.11.22</ecNumber>
    </recommendedName>
</protein>
<evidence type="ECO:0000256" key="4">
    <source>
        <dbReference type="ARBA" id="ARBA00022741"/>
    </source>
</evidence>
<keyword evidence="5" id="KW-0418">Kinase</keyword>
<dbReference type="InterPro" id="IPR000719">
    <property type="entry name" value="Prot_kinase_dom"/>
</dbReference>
<dbReference type="SUPFAM" id="SSF56112">
    <property type="entry name" value="Protein kinase-like (PK-like)"/>
    <property type="match status" value="1"/>
</dbReference>
<keyword evidence="6 9" id="KW-0067">ATP-binding</keyword>
<proteinExistence type="inferred from homology"/>
<dbReference type="PROSITE" id="PS50011">
    <property type="entry name" value="PROTEIN_KINASE_DOM"/>
    <property type="match status" value="1"/>
</dbReference>
<reference evidence="13" key="1">
    <citation type="journal article" date="2016" name="Nat. Commun.">
        <title>The Gonium pectorale genome demonstrates co-option of cell cycle regulation during the evolution of multicellularity.</title>
        <authorList>
            <person name="Hanschen E.R."/>
            <person name="Marriage T.N."/>
            <person name="Ferris P.J."/>
            <person name="Hamaji T."/>
            <person name="Toyoda A."/>
            <person name="Fujiyama A."/>
            <person name="Neme R."/>
            <person name="Noguchi H."/>
            <person name="Minakuchi Y."/>
            <person name="Suzuki M."/>
            <person name="Kawai-Toyooka H."/>
            <person name="Smith D.R."/>
            <person name="Sparks H."/>
            <person name="Anderson J."/>
            <person name="Bakaric R."/>
            <person name="Luria V."/>
            <person name="Karger A."/>
            <person name="Kirschner M.W."/>
            <person name="Durand P.M."/>
            <person name="Michod R.E."/>
            <person name="Nozaki H."/>
            <person name="Olson B.J."/>
        </authorList>
    </citation>
    <scope>NUCLEOTIDE SEQUENCE [LARGE SCALE GENOMIC DNA]</scope>
    <source>
        <strain evidence="13">NIES-2863</strain>
    </source>
</reference>
<keyword evidence="13" id="KW-1185">Reference proteome</keyword>
<dbReference type="Gene3D" id="3.30.200.20">
    <property type="entry name" value="Phosphorylase Kinase, domain 1"/>
    <property type="match status" value="1"/>
</dbReference>
<dbReference type="EC" id="2.7.11.22" evidence="1"/>
<comment type="similarity">
    <text evidence="10">Belongs to the protein kinase superfamily.</text>
</comment>
<name>A0A150GRE2_GONPE</name>
<dbReference type="PANTHER" id="PTHR24055">
    <property type="entry name" value="MITOGEN-ACTIVATED PROTEIN KINASE"/>
    <property type="match status" value="1"/>
</dbReference>
<evidence type="ECO:0000259" key="11">
    <source>
        <dbReference type="PROSITE" id="PS50011"/>
    </source>
</evidence>
<evidence type="ECO:0000256" key="7">
    <source>
        <dbReference type="ARBA" id="ARBA00047811"/>
    </source>
</evidence>
<dbReference type="GO" id="GO:0004693">
    <property type="term" value="F:cyclin-dependent protein serine/threonine kinase activity"/>
    <property type="evidence" value="ECO:0007669"/>
    <property type="project" value="UniProtKB-EC"/>
</dbReference>
<dbReference type="AlphaFoldDB" id="A0A150GRE2"/>
<comment type="catalytic activity">
    <reaction evidence="8">
        <text>L-seryl-[protein] + ATP = O-phospho-L-seryl-[protein] + ADP + H(+)</text>
        <dbReference type="Rhea" id="RHEA:17989"/>
        <dbReference type="Rhea" id="RHEA-COMP:9863"/>
        <dbReference type="Rhea" id="RHEA-COMP:11604"/>
        <dbReference type="ChEBI" id="CHEBI:15378"/>
        <dbReference type="ChEBI" id="CHEBI:29999"/>
        <dbReference type="ChEBI" id="CHEBI:30616"/>
        <dbReference type="ChEBI" id="CHEBI:83421"/>
        <dbReference type="ChEBI" id="CHEBI:456216"/>
        <dbReference type="EC" id="2.7.11.22"/>
    </reaction>
</comment>
<evidence type="ECO:0000256" key="10">
    <source>
        <dbReference type="RuleBase" id="RU000304"/>
    </source>
</evidence>
<dbReference type="FunFam" id="3.30.200.20:FF:000049">
    <property type="entry name" value="cyclin-dependent kinase-like 1 isoform X1"/>
    <property type="match status" value="1"/>
</dbReference>
<evidence type="ECO:0000256" key="6">
    <source>
        <dbReference type="ARBA" id="ARBA00022840"/>
    </source>
</evidence>
<evidence type="ECO:0000256" key="9">
    <source>
        <dbReference type="PROSITE-ProRule" id="PRU10141"/>
    </source>
</evidence>
<organism evidence="12 13">
    <name type="scientific">Gonium pectorale</name>
    <name type="common">Green alga</name>
    <dbReference type="NCBI Taxonomy" id="33097"/>
    <lineage>
        <taxon>Eukaryota</taxon>
        <taxon>Viridiplantae</taxon>
        <taxon>Chlorophyta</taxon>
        <taxon>core chlorophytes</taxon>
        <taxon>Chlorophyceae</taxon>
        <taxon>CS clade</taxon>
        <taxon>Chlamydomonadales</taxon>
        <taxon>Volvocaceae</taxon>
        <taxon>Gonium</taxon>
    </lineage>
</organism>